<gene>
    <name evidence="1" type="ORF">H4W26_001047</name>
</gene>
<name>A0ABR9J5L8_9MICC</name>
<evidence type="ECO:0000313" key="2">
    <source>
        <dbReference type="Proteomes" id="UP000636579"/>
    </source>
</evidence>
<protein>
    <submittedName>
        <fullName evidence="1">Uncharacterized protein</fullName>
    </submittedName>
</protein>
<evidence type="ECO:0000313" key="1">
    <source>
        <dbReference type="EMBL" id="MBE1514292.1"/>
    </source>
</evidence>
<dbReference type="Proteomes" id="UP000636579">
    <property type="component" value="Unassembled WGS sequence"/>
</dbReference>
<reference evidence="1 2" key="1">
    <citation type="submission" date="2020-10" db="EMBL/GenBank/DDBJ databases">
        <title>Sequencing the genomes of 1000 actinobacteria strains.</title>
        <authorList>
            <person name="Klenk H.-P."/>
        </authorList>
    </citation>
    <scope>NUCLEOTIDE SEQUENCE [LARGE SCALE GENOMIC DNA]</scope>
    <source>
        <strain evidence="1 2">DSM 15474</strain>
    </source>
</reference>
<keyword evidence="2" id="KW-1185">Reference proteome</keyword>
<proteinExistence type="predicted"/>
<accession>A0ABR9J5L8</accession>
<comment type="caution">
    <text evidence="1">The sequence shown here is derived from an EMBL/GenBank/DDBJ whole genome shotgun (WGS) entry which is preliminary data.</text>
</comment>
<sequence length="49" mass="5091">MVGSNPGALIQIFGLESAAALDMVARRQGVTTEDLLRNAGGSLADYPSR</sequence>
<organism evidence="1 2">
    <name type="scientific">Nesterenkonia halotolerans</name>
    <dbReference type="NCBI Taxonomy" id="225325"/>
    <lineage>
        <taxon>Bacteria</taxon>
        <taxon>Bacillati</taxon>
        <taxon>Actinomycetota</taxon>
        <taxon>Actinomycetes</taxon>
        <taxon>Micrococcales</taxon>
        <taxon>Micrococcaceae</taxon>
        <taxon>Nesterenkonia</taxon>
    </lineage>
</organism>
<dbReference type="EMBL" id="JADBEE010000001">
    <property type="protein sequence ID" value="MBE1514292.1"/>
    <property type="molecule type" value="Genomic_DNA"/>
</dbReference>